<organism evidence="2 3">
    <name type="scientific">Knipowitschia caucasica</name>
    <name type="common">Caucasian dwarf goby</name>
    <name type="synonym">Pomatoschistus caucasicus</name>
    <dbReference type="NCBI Taxonomy" id="637954"/>
    <lineage>
        <taxon>Eukaryota</taxon>
        <taxon>Metazoa</taxon>
        <taxon>Chordata</taxon>
        <taxon>Craniata</taxon>
        <taxon>Vertebrata</taxon>
        <taxon>Euteleostomi</taxon>
        <taxon>Actinopterygii</taxon>
        <taxon>Neopterygii</taxon>
        <taxon>Teleostei</taxon>
        <taxon>Neoteleostei</taxon>
        <taxon>Acanthomorphata</taxon>
        <taxon>Gobiaria</taxon>
        <taxon>Gobiiformes</taxon>
        <taxon>Gobioidei</taxon>
        <taxon>Gobiidae</taxon>
        <taxon>Gobiinae</taxon>
        <taxon>Knipowitschia</taxon>
    </lineage>
</organism>
<protein>
    <submittedName>
        <fullName evidence="2">Uncharacterized protein</fullName>
    </submittedName>
</protein>
<dbReference type="AlphaFoldDB" id="A0AAV2JS49"/>
<proteinExistence type="predicted"/>
<feature type="compositionally biased region" description="Polar residues" evidence="1">
    <location>
        <begin position="1"/>
        <end position="13"/>
    </location>
</feature>
<sequence>MEGNATHPSTPLTPQLLPADGFPPLCQSKVWPQLPLPRIRSASRDVQSKMSNSPRRKLLDSRTNSQWKDCGAHSLSNAASGQGFRSKGV</sequence>
<evidence type="ECO:0000256" key="1">
    <source>
        <dbReference type="SAM" id="MobiDB-lite"/>
    </source>
</evidence>
<evidence type="ECO:0000313" key="2">
    <source>
        <dbReference type="EMBL" id="CAL1578442.1"/>
    </source>
</evidence>
<feature type="region of interest" description="Disordered" evidence="1">
    <location>
        <begin position="42"/>
        <end position="89"/>
    </location>
</feature>
<keyword evidence="3" id="KW-1185">Reference proteome</keyword>
<name>A0AAV2JS49_KNICA</name>
<dbReference type="Proteomes" id="UP001497482">
    <property type="component" value="Chromosome 13"/>
</dbReference>
<dbReference type="EMBL" id="OZ035835">
    <property type="protein sequence ID" value="CAL1578442.1"/>
    <property type="molecule type" value="Genomic_DNA"/>
</dbReference>
<feature type="region of interest" description="Disordered" evidence="1">
    <location>
        <begin position="1"/>
        <end position="21"/>
    </location>
</feature>
<gene>
    <name evidence="2" type="ORF">KC01_LOCUS9586</name>
</gene>
<accession>A0AAV2JS49</accession>
<evidence type="ECO:0000313" key="3">
    <source>
        <dbReference type="Proteomes" id="UP001497482"/>
    </source>
</evidence>
<reference evidence="2 3" key="1">
    <citation type="submission" date="2024-04" db="EMBL/GenBank/DDBJ databases">
        <authorList>
            <person name="Waldvogel A.-M."/>
            <person name="Schoenle A."/>
        </authorList>
    </citation>
    <scope>NUCLEOTIDE SEQUENCE [LARGE SCALE GENOMIC DNA]</scope>
</reference>